<evidence type="ECO:0000313" key="2">
    <source>
        <dbReference type="EMBL" id="MEG3436884.1"/>
    </source>
</evidence>
<dbReference type="SMART" id="SM00235">
    <property type="entry name" value="ZnMc"/>
    <property type="match status" value="1"/>
</dbReference>
<organism evidence="2 3">
    <name type="scientific">Pannus brasiliensis CCIBt3594</name>
    <dbReference type="NCBI Taxonomy" id="1427578"/>
    <lineage>
        <taxon>Bacteria</taxon>
        <taxon>Bacillati</taxon>
        <taxon>Cyanobacteriota</taxon>
        <taxon>Cyanophyceae</taxon>
        <taxon>Oscillatoriophycideae</taxon>
        <taxon>Chroococcales</taxon>
        <taxon>Microcystaceae</taxon>
        <taxon>Pannus</taxon>
    </lineage>
</organism>
<dbReference type="InterPro" id="IPR024079">
    <property type="entry name" value="MetalloPept_cat_dom_sf"/>
</dbReference>
<evidence type="ECO:0000313" key="3">
    <source>
        <dbReference type="Proteomes" id="UP001328733"/>
    </source>
</evidence>
<dbReference type="SUPFAM" id="SSF55486">
    <property type="entry name" value="Metalloproteases ('zincins'), catalytic domain"/>
    <property type="match status" value="1"/>
</dbReference>
<dbReference type="GO" id="GO:0008270">
    <property type="term" value="F:zinc ion binding"/>
    <property type="evidence" value="ECO:0007669"/>
    <property type="project" value="InterPro"/>
</dbReference>
<dbReference type="InterPro" id="IPR006026">
    <property type="entry name" value="Peptidase_Metallo"/>
</dbReference>
<gene>
    <name evidence="2" type="ORF">V0288_07110</name>
</gene>
<feature type="domain" description="Peptidase metallopeptidase" evidence="1">
    <location>
        <begin position="68"/>
        <end position="224"/>
    </location>
</feature>
<dbReference type="RefSeq" id="WP_332864352.1">
    <property type="nucleotide sequence ID" value="NZ_JBAFSM010000011.1"/>
</dbReference>
<dbReference type="Proteomes" id="UP001328733">
    <property type="component" value="Unassembled WGS sequence"/>
</dbReference>
<dbReference type="GO" id="GO:0006508">
    <property type="term" value="P:proteolysis"/>
    <property type="evidence" value="ECO:0007669"/>
    <property type="project" value="InterPro"/>
</dbReference>
<dbReference type="GO" id="GO:0008237">
    <property type="term" value="F:metallopeptidase activity"/>
    <property type="evidence" value="ECO:0007669"/>
    <property type="project" value="InterPro"/>
</dbReference>
<dbReference type="Gene3D" id="3.40.390.10">
    <property type="entry name" value="Collagenase (Catalytic Domain)"/>
    <property type="match status" value="1"/>
</dbReference>
<name>A0AAW9QVA9_9CHRO</name>
<keyword evidence="3" id="KW-1185">Reference proteome</keyword>
<evidence type="ECO:0000259" key="1">
    <source>
        <dbReference type="SMART" id="SM00235"/>
    </source>
</evidence>
<dbReference type="CDD" id="cd04279">
    <property type="entry name" value="ZnMc_MMP_like_1"/>
    <property type="match status" value="1"/>
</dbReference>
<reference evidence="2 3" key="1">
    <citation type="submission" date="2024-01" db="EMBL/GenBank/DDBJ databases">
        <title>Genomic insights into the taxonomy and metabolism of the cyanobacterium Pannus brasiliensis CCIBt3594.</title>
        <authorList>
            <person name="Machado M."/>
            <person name="Botero N.B."/>
            <person name="Andreote A.P.D."/>
            <person name="Feitosa A.M.T."/>
            <person name="Popin R."/>
            <person name="Sivonen K."/>
            <person name="Fiore M.F."/>
        </authorList>
    </citation>
    <scope>NUCLEOTIDE SEQUENCE [LARGE SCALE GENOMIC DNA]</scope>
    <source>
        <strain evidence="2 3">CCIBt3594</strain>
    </source>
</reference>
<accession>A0AAW9QVA9</accession>
<comment type="caution">
    <text evidence="2">The sequence shown here is derived from an EMBL/GenBank/DDBJ whole genome shotgun (WGS) entry which is preliminary data.</text>
</comment>
<dbReference type="EMBL" id="JBAFSM010000011">
    <property type="protein sequence ID" value="MEG3436884.1"/>
    <property type="molecule type" value="Genomic_DNA"/>
</dbReference>
<sequence length="234" mass="26568">MKKKLFSDFLLVGLATIASLFIFSIATRSIGESLPPSRVHPLPATLASWRDTENRGDYFDALEKSEVGALVWSRFPVTVYTRSDRPAWVELVRGAIGEWNRYLPLQEVSQPESADIVIAREFPPSGVRFNPETRKLEIPRVRSAVTQYEIFVKDNFLHHRMTVKISPNLSDPSALSAIRHEFGHALGIWGHSPAETDVMYFSQTRDIPSISPRDVNTLKKVYEQATRLGWEMGR</sequence>
<dbReference type="AlphaFoldDB" id="A0AAW9QVA9"/>
<proteinExistence type="predicted"/>
<protein>
    <submittedName>
        <fullName evidence="2">Peptidase</fullName>
    </submittedName>
</protein>